<feature type="transmembrane region" description="Helical" evidence="11">
    <location>
        <begin position="61"/>
        <end position="86"/>
    </location>
</feature>
<dbReference type="SUPFAM" id="SSF54631">
    <property type="entry name" value="CBS-domain pair"/>
    <property type="match status" value="1"/>
</dbReference>
<evidence type="ECO:0000256" key="5">
    <source>
        <dbReference type="ARBA" id="ARBA00022989"/>
    </source>
</evidence>
<evidence type="ECO:0008006" key="16">
    <source>
        <dbReference type="Google" id="ProtNLM"/>
    </source>
</evidence>
<dbReference type="SUPFAM" id="SSF56176">
    <property type="entry name" value="FAD-binding/transporter-associated domain-like"/>
    <property type="match status" value="1"/>
</dbReference>
<dbReference type="InterPro" id="IPR036318">
    <property type="entry name" value="FAD-bd_PCMH-like_sf"/>
</dbReference>
<evidence type="ECO:0000256" key="2">
    <source>
        <dbReference type="ARBA" id="ARBA00022475"/>
    </source>
</evidence>
<dbReference type="InterPro" id="IPR016169">
    <property type="entry name" value="FAD-bd_PCMH_sub2"/>
</dbReference>
<feature type="region of interest" description="Disordered" evidence="10">
    <location>
        <begin position="438"/>
        <end position="464"/>
    </location>
</feature>
<dbReference type="InterPro" id="IPR002550">
    <property type="entry name" value="CNNM"/>
</dbReference>
<dbReference type="Pfam" id="PF00571">
    <property type="entry name" value="CBS"/>
    <property type="match status" value="2"/>
</dbReference>
<dbReference type="Gene3D" id="3.30.465.10">
    <property type="match status" value="1"/>
</dbReference>
<dbReference type="PROSITE" id="PS51371">
    <property type="entry name" value="CBS"/>
    <property type="match status" value="2"/>
</dbReference>
<feature type="transmembrane region" description="Helical" evidence="11">
    <location>
        <begin position="137"/>
        <end position="159"/>
    </location>
</feature>
<evidence type="ECO:0000313" key="14">
    <source>
        <dbReference type="EMBL" id="ABM28105.1"/>
    </source>
</evidence>
<evidence type="ECO:0000256" key="1">
    <source>
        <dbReference type="ARBA" id="ARBA00004651"/>
    </source>
</evidence>
<sequence length="464" mass="49749" precursor="true">MSTSFVGEGFAILLLILLNGFFALAEMSLVTSRKPRLEAEAARGNRGAAVALRLLETPDSLFSTVQIGITLIGILTGAFGGASVAAHLTHVLADMPAVAPYAASLAFGVVIIVTTYLTLIFGELVPKKMAFASPERFACAVAPVMLVFMRLSMPAVWLLSLSARAASTILRIREDGPSVTDEDIRGMLAEGVRSGVVLDAERTMSERVMRLGDRSVTSIMTHRTRVAWLDSEAPQEDIIERLAASTYSRFPVCDGDLDNVLGVIKAREYLAACAEGADVTLKNFMRQPVFIPETARALDLLEAFRTTPHVHFAMVVGEYGEVQGIVTLNDVLEAIVGDIPSPDEADEPEAVRRADGSWLLDGMMHIDDMADVTGLRLPDEKHGDFETLAGLLLQHLGKLPAIGDTLRLGPLHFEIVDMDGRRIDRVLLSTAATLKDEYAPGTDTAAQKSATDAAPPKGGSNPAA</sequence>
<dbReference type="AlphaFoldDB" id="A0A0H3A6Z8"/>
<dbReference type="CDD" id="cd04590">
    <property type="entry name" value="CBS_pair_CorC_HlyC_assoc"/>
    <property type="match status" value="1"/>
</dbReference>
<keyword evidence="4" id="KW-0677">Repeat</keyword>
<feature type="domain" description="CNNM transmembrane" evidence="13">
    <location>
        <begin position="1"/>
        <end position="201"/>
    </location>
</feature>
<evidence type="ECO:0000313" key="15">
    <source>
        <dbReference type="Proteomes" id="UP000009173"/>
    </source>
</evidence>
<evidence type="ECO:0000256" key="9">
    <source>
        <dbReference type="PROSITE-ProRule" id="PRU01193"/>
    </source>
</evidence>
<evidence type="ECO:0000259" key="13">
    <source>
        <dbReference type="PROSITE" id="PS51846"/>
    </source>
</evidence>
<feature type="domain" description="CBS" evidence="12">
    <location>
        <begin position="220"/>
        <end position="279"/>
    </location>
</feature>
<evidence type="ECO:0000256" key="4">
    <source>
        <dbReference type="ARBA" id="ARBA00022737"/>
    </source>
</evidence>
<proteinExistence type="predicted"/>
<dbReference type="InterPro" id="IPR051676">
    <property type="entry name" value="UPF0053_domain"/>
</dbReference>
<feature type="transmembrane region" description="Helical" evidence="11">
    <location>
        <begin position="6"/>
        <end position="25"/>
    </location>
</feature>
<dbReference type="Gene3D" id="3.10.580.10">
    <property type="entry name" value="CBS-domain"/>
    <property type="match status" value="1"/>
</dbReference>
<dbReference type="InterPro" id="IPR000644">
    <property type="entry name" value="CBS_dom"/>
</dbReference>
<keyword evidence="7 9" id="KW-0472">Membrane</keyword>
<evidence type="ECO:0000256" key="3">
    <source>
        <dbReference type="ARBA" id="ARBA00022692"/>
    </source>
</evidence>
<dbReference type="Pfam" id="PF03471">
    <property type="entry name" value="CorC_HlyC"/>
    <property type="match status" value="1"/>
</dbReference>
<evidence type="ECO:0000256" key="7">
    <source>
        <dbReference type="ARBA" id="ARBA00023136"/>
    </source>
</evidence>
<accession>A0A0H3A6Z8</accession>
<keyword evidence="5 9" id="KW-1133">Transmembrane helix</keyword>
<organism evidence="14 15">
    <name type="scientific">Nitratidesulfovibrio vulgaris (strain DP4)</name>
    <name type="common">Desulfovibrio vulgaris</name>
    <dbReference type="NCBI Taxonomy" id="391774"/>
    <lineage>
        <taxon>Bacteria</taxon>
        <taxon>Pseudomonadati</taxon>
        <taxon>Thermodesulfobacteriota</taxon>
        <taxon>Desulfovibrionia</taxon>
        <taxon>Desulfovibrionales</taxon>
        <taxon>Desulfovibrionaceae</taxon>
        <taxon>Nitratidesulfovibrio</taxon>
    </lineage>
</organism>
<evidence type="ECO:0000256" key="6">
    <source>
        <dbReference type="ARBA" id="ARBA00023122"/>
    </source>
</evidence>
<evidence type="ECO:0000256" key="10">
    <source>
        <dbReference type="SAM" id="MobiDB-lite"/>
    </source>
</evidence>
<keyword evidence="6 8" id="KW-0129">CBS domain</keyword>
<keyword evidence="2" id="KW-1003">Cell membrane</keyword>
<feature type="domain" description="CBS" evidence="12">
    <location>
        <begin position="284"/>
        <end position="341"/>
    </location>
</feature>
<dbReference type="Proteomes" id="UP000009173">
    <property type="component" value="Chromosome"/>
</dbReference>
<dbReference type="SMART" id="SM00116">
    <property type="entry name" value="CBS"/>
    <property type="match status" value="2"/>
</dbReference>
<dbReference type="PANTHER" id="PTHR43099:SF5">
    <property type="entry name" value="HLYC_CORC FAMILY TRANSPORTER"/>
    <property type="match status" value="1"/>
</dbReference>
<dbReference type="FunFam" id="3.10.580.10:FF:000002">
    <property type="entry name" value="Magnesium/cobalt efflux protein CorC"/>
    <property type="match status" value="1"/>
</dbReference>
<dbReference type="PANTHER" id="PTHR43099">
    <property type="entry name" value="UPF0053 PROTEIN YRKA"/>
    <property type="match status" value="1"/>
</dbReference>
<dbReference type="InterPro" id="IPR044751">
    <property type="entry name" value="Ion_transp-like_CBS"/>
</dbReference>
<protein>
    <recommendedName>
        <fullName evidence="16">HlyC/CorC family transporter</fullName>
    </recommendedName>
</protein>
<evidence type="ECO:0000259" key="12">
    <source>
        <dbReference type="PROSITE" id="PS51371"/>
    </source>
</evidence>
<dbReference type="InterPro" id="IPR005170">
    <property type="entry name" value="Transptr-assoc_dom"/>
</dbReference>
<dbReference type="InterPro" id="IPR046342">
    <property type="entry name" value="CBS_dom_sf"/>
</dbReference>
<gene>
    <name evidence="14" type="ordered locus">Dvul_1085</name>
</gene>
<keyword evidence="3 9" id="KW-0812">Transmembrane</keyword>
<evidence type="ECO:0000256" key="11">
    <source>
        <dbReference type="SAM" id="Phobius"/>
    </source>
</evidence>
<evidence type="ECO:0000256" key="8">
    <source>
        <dbReference type="PROSITE-ProRule" id="PRU00703"/>
    </source>
</evidence>
<feature type="transmembrane region" description="Helical" evidence="11">
    <location>
        <begin position="98"/>
        <end position="125"/>
    </location>
</feature>
<dbReference type="GO" id="GO:0050660">
    <property type="term" value="F:flavin adenine dinucleotide binding"/>
    <property type="evidence" value="ECO:0007669"/>
    <property type="project" value="InterPro"/>
</dbReference>
<dbReference type="KEGG" id="dvl:Dvul_1085"/>
<dbReference type="EMBL" id="CP000527">
    <property type="protein sequence ID" value="ABM28105.1"/>
    <property type="molecule type" value="Genomic_DNA"/>
</dbReference>
<comment type="subcellular location">
    <subcellularLocation>
        <location evidence="1">Cell membrane</location>
        <topology evidence="1">Multi-pass membrane protein</topology>
    </subcellularLocation>
</comment>
<dbReference type="PROSITE" id="PS51846">
    <property type="entry name" value="CNNM"/>
    <property type="match status" value="1"/>
</dbReference>
<dbReference type="RefSeq" id="WP_011792047.1">
    <property type="nucleotide sequence ID" value="NC_008751.1"/>
</dbReference>
<reference evidence="15" key="1">
    <citation type="journal article" date="2009" name="Environ. Microbiol.">
        <title>Contribution of mobile genetic elements to Desulfovibrio vulgaris genome plasticity.</title>
        <authorList>
            <person name="Walker C.B."/>
            <person name="Stolyar S."/>
            <person name="Chivian D."/>
            <person name="Pinel N."/>
            <person name="Gabster J.A."/>
            <person name="Dehal P.S."/>
            <person name="He Z."/>
            <person name="Yang Z.K."/>
            <person name="Yen H.C."/>
            <person name="Zhou J."/>
            <person name="Wall J.D."/>
            <person name="Hazen T.C."/>
            <person name="Arkin A.P."/>
            <person name="Stahl D.A."/>
        </authorList>
    </citation>
    <scope>NUCLEOTIDE SEQUENCE [LARGE SCALE GENOMIC DNA]</scope>
    <source>
        <strain evidence="15">DP4</strain>
    </source>
</reference>
<dbReference type="Pfam" id="PF01595">
    <property type="entry name" value="CNNM"/>
    <property type="match status" value="1"/>
</dbReference>
<dbReference type="GO" id="GO:0005886">
    <property type="term" value="C:plasma membrane"/>
    <property type="evidence" value="ECO:0007669"/>
    <property type="project" value="UniProtKB-SubCell"/>
</dbReference>
<name>A0A0H3A6Z8_NITV4</name>
<dbReference type="SMART" id="SM01091">
    <property type="entry name" value="CorC_HlyC"/>
    <property type="match status" value="1"/>
</dbReference>
<dbReference type="HOGENOM" id="CLU_015237_4_0_7"/>